<dbReference type="SMART" id="SM00198">
    <property type="entry name" value="SCP"/>
    <property type="match status" value="1"/>
</dbReference>
<accession>A0A564YL40</accession>
<dbReference type="EMBL" id="CABIJS010000256">
    <property type="protein sequence ID" value="VUZ47890.1"/>
    <property type="molecule type" value="Genomic_DNA"/>
</dbReference>
<dbReference type="CDD" id="cd05380">
    <property type="entry name" value="CAP_euk"/>
    <property type="match status" value="1"/>
</dbReference>
<feature type="non-terminal residue" evidence="3">
    <location>
        <position position="249"/>
    </location>
</feature>
<dbReference type="InterPro" id="IPR035940">
    <property type="entry name" value="CAP_sf"/>
</dbReference>
<evidence type="ECO:0000256" key="1">
    <source>
        <dbReference type="SAM" id="SignalP"/>
    </source>
</evidence>
<gene>
    <name evidence="3" type="ORF">WMSIL1_LOCUS7395</name>
</gene>
<dbReference type="InterPro" id="IPR001283">
    <property type="entry name" value="CRISP-related"/>
</dbReference>
<feature type="chain" id="PRO_5021797180" description="SCP domain-containing protein" evidence="1">
    <location>
        <begin position="17"/>
        <end position="249"/>
    </location>
</feature>
<dbReference type="AlphaFoldDB" id="A0A564YL40"/>
<evidence type="ECO:0000259" key="2">
    <source>
        <dbReference type="SMART" id="SM00198"/>
    </source>
</evidence>
<dbReference type="Pfam" id="PF00188">
    <property type="entry name" value="CAP"/>
    <property type="match status" value="1"/>
</dbReference>
<reference evidence="3 4" key="1">
    <citation type="submission" date="2019-07" db="EMBL/GenBank/DDBJ databases">
        <authorList>
            <person name="Jastrzebski P J."/>
            <person name="Paukszto L."/>
            <person name="Jastrzebski P J."/>
        </authorList>
    </citation>
    <scope>NUCLEOTIDE SEQUENCE [LARGE SCALE GENOMIC DNA]</scope>
    <source>
        <strain evidence="3 4">WMS-il1</strain>
    </source>
</reference>
<name>A0A564YL40_HYMDI</name>
<dbReference type="Proteomes" id="UP000321570">
    <property type="component" value="Unassembled WGS sequence"/>
</dbReference>
<keyword evidence="4" id="KW-1185">Reference proteome</keyword>
<organism evidence="3 4">
    <name type="scientific">Hymenolepis diminuta</name>
    <name type="common">Rat tapeworm</name>
    <dbReference type="NCBI Taxonomy" id="6216"/>
    <lineage>
        <taxon>Eukaryota</taxon>
        <taxon>Metazoa</taxon>
        <taxon>Spiralia</taxon>
        <taxon>Lophotrochozoa</taxon>
        <taxon>Platyhelminthes</taxon>
        <taxon>Cestoda</taxon>
        <taxon>Eucestoda</taxon>
        <taxon>Cyclophyllidea</taxon>
        <taxon>Hymenolepididae</taxon>
        <taxon>Hymenolepis</taxon>
    </lineage>
</organism>
<dbReference type="PANTHER" id="PTHR10334">
    <property type="entry name" value="CYSTEINE-RICH SECRETORY PROTEIN-RELATED"/>
    <property type="match status" value="1"/>
</dbReference>
<evidence type="ECO:0000313" key="3">
    <source>
        <dbReference type="EMBL" id="VUZ47890.1"/>
    </source>
</evidence>
<protein>
    <recommendedName>
        <fullName evidence="2">SCP domain-containing protein</fullName>
    </recommendedName>
</protein>
<sequence length="249" mass="28212">MKAFILLLTVINCAISDIPSQDERNELLECHNRKRASVQPTSSNMLKLQYSKELEGRAGFWASRCKVTYPNVKKYPECAKFGINMAIYAGNSSNFKDIVEYWWSEVINYNFVNNTCATSKSCANYLQLVCAETSELGCAKQRCDGILPMTKQPTFLFVCLYSRRTYRRERPYKHGPSCSDCPLNTVCTNNLCSTSKRDVEFEGVACASFPNSSTLSLKFSYTVMFLSTLLNKISLNFCFIVFSINSCPK</sequence>
<proteinExistence type="predicted"/>
<keyword evidence="1" id="KW-0732">Signal</keyword>
<dbReference type="SUPFAM" id="SSF55797">
    <property type="entry name" value="PR-1-like"/>
    <property type="match status" value="1"/>
</dbReference>
<evidence type="ECO:0000313" key="4">
    <source>
        <dbReference type="Proteomes" id="UP000321570"/>
    </source>
</evidence>
<feature type="signal peptide" evidence="1">
    <location>
        <begin position="1"/>
        <end position="16"/>
    </location>
</feature>
<dbReference type="Gene3D" id="3.40.33.10">
    <property type="entry name" value="CAP"/>
    <property type="match status" value="1"/>
</dbReference>
<feature type="domain" description="SCP" evidence="2">
    <location>
        <begin position="22"/>
        <end position="169"/>
    </location>
</feature>
<dbReference type="InterPro" id="IPR014044">
    <property type="entry name" value="CAP_dom"/>
</dbReference>